<dbReference type="AlphaFoldDB" id="A0A834J4V4"/>
<name>A0A834J4V4_VESGE</name>
<evidence type="ECO:0000256" key="1">
    <source>
        <dbReference type="SAM" id="MobiDB-lite"/>
    </source>
</evidence>
<evidence type="ECO:0000313" key="3">
    <source>
        <dbReference type="Proteomes" id="UP000617340"/>
    </source>
</evidence>
<feature type="compositionally biased region" description="Basic residues" evidence="1">
    <location>
        <begin position="66"/>
        <end position="75"/>
    </location>
</feature>
<dbReference type="EMBL" id="JACSDZ010000023">
    <property type="protein sequence ID" value="KAF7380637.1"/>
    <property type="molecule type" value="Genomic_DNA"/>
</dbReference>
<sequence length="75" mass="7800">MREGRGPSRARLMSKKCFPGAGAAPAAAGKAFSVSPSLRGLPGLPVGVHEGVTERRANGTVGGGRLQRRSNKLRF</sequence>
<feature type="region of interest" description="Disordered" evidence="1">
    <location>
        <begin position="54"/>
        <end position="75"/>
    </location>
</feature>
<evidence type="ECO:0000313" key="2">
    <source>
        <dbReference type="EMBL" id="KAF7380637.1"/>
    </source>
</evidence>
<proteinExistence type="predicted"/>
<reference evidence="2" key="1">
    <citation type="journal article" date="2020" name="G3 (Bethesda)">
        <title>High-Quality Assemblies for Three Invasive Social Wasps from the &lt;i&gt;Vespula&lt;/i&gt; Genus.</title>
        <authorList>
            <person name="Harrop T.W.R."/>
            <person name="Guhlin J."/>
            <person name="McLaughlin G.M."/>
            <person name="Permina E."/>
            <person name="Stockwell P."/>
            <person name="Gilligan J."/>
            <person name="Le Lec M.F."/>
            <person name="Gruber M.A.M."/>
            <person name="Quinn O."/>
            <person name="Lovegrove M."/>
            <person name="Duncan E.J."/>
            <person name="Remnant E.J."/>
            <person name="Van Eeckhoven J."/>
            <person name="Graham B."/>
            <person name="Knapp R.A."/>
            <person name="Langford K.W."/>
            <person name="Kronenberg Z."/>
            <person name="Press M.O."/>
            <person name="Eacker S.M."/>
            <person name="Wilson-Rankin E.E."/>
            <person name="Purcell J."/>
            <person name="Lester P.J."/>
            <person name="Dearden P.K."/>
        </authorList>
    </citation>
    <scope>NUCLEOTIDE SEQUENCE</scope>
    <source>
        <strain evidence="2">Linc-1</strain>
    </source>
</reference>
<gene>
    <name evidence="2" type="ORF">HZH68_016502</name>
</gene>
<protein>
    <submittedName>
        <fullName evidence="2">Uncharacterized protein</fullName>
    </submittedName>
</protein>
<accession>A0A834J4V4</accession>
<keyword evidence="3" id="KW-1185">Reference proteome</keyword>
<dbReference type="Proteomes" id="UP000617340">
    <property type="component" value="Unassembled WGS sequence"/>
</dbReference>
<comment type="caution">
    <text evidence="2">The sequence shown here is derived from an EMBL/GenBank/DDBJ whole genome shotgun (WGS) entry which is preliminary data.</text>
</comment>
<organism evidence="2 3">
    <name type="scientific">Vespula germanica</name>
    <name type="common">German yellow jacket</name>
    <name type="synonym">Paravespula germanica</name>
    <dbReference type="NCBI Taxonomy" id="30212"/>
    <lineage>
        <taxon>Eukaryota</taxon>
        <taxon>Metazoa</taxon>
        <taxon>Ecdysozoa</taxon>
        <taxon>Arthropoda</taxon>
        <taxon>Hexapoda</taxon>
        <taxon>Insecta</taxon>
        <taxon>Pterygota</taxon>
        <taxon>Neoptera</taxon>
        <taxon>Endopterygota</taxon>
        <taxon>Hymenoptera</taxon>
        <taxon>Apocrita</taxon>
        <taxon>Aculeata</taxon>
        <taxon>Vespoidea</taxon>
        <taxon>Vespidae</taxon>
        <taxon>Vespinae</taxon>
        <taxon>Vespula</taxon>
    </lineage>
</organism>